<dbReference type="EMBL" id="NEGB01000004">
    <property type="protein sequence ID" value="OTG65603.1"/>
    <property type="molecule type" value="Genomic_DNA"/>
</dbReference>
<dbReference type="InterPro" id="IPR003615">
    <property type="entry name" value="HNH_nuc"/>
</dbReference>
<protein>
    <recommendedName>
        <fullName evidence="1">HNH nuclease domain-containing protein</fullName>
    </recommendedName>
</protein>
<dbReference type="Proteomes" id="UP000242765">
    <property type="component" value="Unassembled WGS sequence"/>
</dbReference>
<sequence>MLFSNILLYKAKLMATYLFTWNPKRWDWKNLNNQILQLQNNEEVFNDWGTGSRKHNIGINDQFILVRVGVQPKGIIAIGSIESELFERNHWDKNLTKQGKKTSFVKLKFNNLSPATFIKEEELQKRFPKINWTPQTNGIKIDEAIAAEIFKELNTNLKLSHQDINAQLENEILQDPKLTETDKQQLVLSRIGQGQFRNLLIKYWNHCCVTDLPLINILIASHIKPWKVADNMERLDPYNGLLLTPNLDKLFDKGHISFDKNGKIMVSKVISEHMNALSISKEMRICLTPNHEKYMEYHRTQIFNGE</sequence>
<organism evidence="2 3">
    <name type="scientific">Acinetobacter silvestris</name>
    <dbReference type="NCBI Taxonomy" id="1977882"/>
    <lineage>
        <taxon>Bacteria</taxon>
        <taxon>Pseudomonadati</taxon>
        <taxon>Pseudomonadota</taxon>
        <taxon>Gammaproteobacteria</taxon>
        <taxon>Moraxellales</taxon>
        <taxon>Moraxellaceae</taxon>
        <taxon>Acinetobacter</taxon>
    </lineage>
</organism>
<evidence type="ECO:0000313" key="3">
    <source>
        <dbReference type="Proteomes" id="UP000242765"/>
    </source>
</evidence>
<accession>A0A1Y3CKE6</accession>
<dbReference type="STRING" id="1977882.B9T28_09145"/>
<comment type="caution">
    <text evidence="2">The sequence shown here is derived from an EMBL/GenBank/DDBJ whole genome shotgun (WGS) entry which is preliminary data.</text>
</comment>
<proteinExistence type="predicted"/>
<dbReference type="OrthoDB" id="529575at2"/>
<gene>
    <name evidence="2" type="ORF">B9T28_09145</name>
</gene>
<evidence type="ECO:0000259" key="1">
    <source>
        <dbReference type="Pfam" id="PF13391"/>
    </source>
</evidence>
<reference evidence="2 3" key="1">
    <citation type="submission" date="2017-04" db="EMBL/GenBank/DDBJ databases">
        <title>High diversity of culturable Acinetobacter species in natural soil and water ecosystems.</title>
        <authorList>
            <person name="Nemec A."/>
            <person name="Radolfova-Krizova L."/>
        </authorList>
    </citation>
    <scope>NUCLEOTIDE SEQUENCE [LARGE SCALE GENOMIC DNA]</scope>
    <source>
        <strain evidence="2 3">ANC 4999</strain>
    </source>
</reference>
<dbReference type="AlphaFoldDB" id="A0A1Y3CKE6"/>
<dbReference type="Pfam" id="PF13391">
    <property type="entry name" value="HNH_2"/>
    <property type="match status" value="1"/>
</dbReference>
<evidence type="ECO:0000313" key="2">
    <source>
        <dbReference type="EMBL" id="OTG65603.1"/>
    </source>
</evidence>
<feature type="domain" description="HNH nuclease" evidence="1">
    <location>
        <begin position="207"/>
        <end position="259"/>
    </location>
</feature>
<keyword evidence="3" id="KW-1185">Reference proteome</keyword>
<name>A0A1Y3CKE6_9GAMM</name>